<proteinExistence type="predicted"/>
<evidence type="ECO:0000313" key="2">
    <source>
        <dbReference type="Proteomes" id="UP001206014"/>
    </source>
</evidence>
<protein>
    <submittedName>
        <fullName evidence="1">Uncharacterized protein</fullName>
    </submittedName>
</protein>
<organism evidence="1 2">
    <name type="scientific">Segatella copri</name>
    <dbReference type="NCBI Taxonomy" id="165179"/>
    <lineage>
        <taxon>Bacteria</taxon>
        <taxon>Pseudomonadati</taxon>
        <taxon>Bacteroidota</taxon>
        <taxon>Bacteroidia</taxon>
        <taxon>Bacteroidales</taxon>
        <taxon>Prevotellaceae</taxon>
        <taxon>Segatella</taxon>
    </lineage>
</organism>
<accession>A0AAW5I0J2</accession>
<sequence length="58" mass="6396">MAIAIKTIPVLTGDVAERFIEIAESSRNTATTVIPEGAQDAIRRMMERSKNVKIKLPL</sequence>
<dbReference type="RefSeq" id="WP_154482363.1">
    <property type="nucleotide sequence ID" value="NZ_CP146520.1"/>
</dbReference>
<dbReference type="EMBL" id="JANDXR010000010">
    <property type="protein sequence ID" value="MCP9501742.1"/>
    <property type="molecule type" value="Genomic_DNA"/>
</dbReference>
<evidence type="ECO:0000313" key="1">
    <source>
        <dbReference type="EMBL" id="MCP9501742.1"/>
    </source>
</evidence>
<reference evidence="1" key="1">
    <citation type="submission" date="2022-07" db="EMBL/GenBank/DDBJ databases">
        <title>Prevotella copri.</title>
        <authorList>
            <person name="Yang C."/>
        </authorList>
    </citation>
    <scope>NUCLEOTIDE SEQUENCE</scope>
    <source>
        <strain evidence="1">HF88</strain>
    </source>
</reference>
<name>A0AAW5I0J2_9BACT</name>
<dbReference type="AlphaFoldDB" id="A0AAW5I0J2"/>
<dbReference type="Proteomes" id="UP001206014">
    <property type="component" value="Unassembled WGS sequence"/>
</dbReference>
<gene>
    <name evidence="1" type="ORF">NND11_09290</name>
</gene>
<comment type="caution">
    <text evidence="1">The sequence shown here is derived from an EMBL/GenBank/DDBJ whole genome shotgun (WGS) entry which is preliminary data.</text>
</comment>